<dbReference type="PANTHER" id="PTHR23131">
    <property type="entry name" value="ENDORIBONUCLEASE LACTB2"/>
    <property type="match status" value="1"/>
</dbReference>
<dbReference type="InterPro" id="IPR050662">
    <property type="entry name" value="Sec-metab_biosynth-thioest"/>
</dbReference>
<evidence type="ECO:0000313" key="3">
    <source>
        <dbReference type="Proteomes" id="UP000188184"/>
    </source>
</evidence>
<dbReference type="Pfam" id="PF00753">
    <property type="entry name" value="Lactamase_B"/>
    <property type="match status" value="1"/>
</dbReference>
<dbReference type="SUPFAM" id="SSF56281">
    <property type="entry name" value="Metallo-hydrolase/oxidoreductase"/>
    <property type="match status" value="1"/>
</dbReference>
<dbReference type="GO" id="GO:0016787">
    <property type="term" value="F:hydrolase activity"/>
    <property type="evidence" value="ECO:0007669"/>
    <property type="project" value="UniProtKB-KW"/>
</dbReference>
<evidence type="ECO:0000313" key="2">
    <source>
        <dbReference type="EMBL" id="AQQ52392.1"/>
    </source>
</evidence>
<dbReference type="KEGG" id="pmar:B0X71_04190"/>
<proteinExistence type="predicted"/>
<dbReference type="OrthoDB" id="1491389at2"/>
<dbReference type="AlphaFoldDB" id="A0A1Q2KXJ7"/>
<keyword evidence="3" id="KW-1185">Reference proteome</keyword>
<accession>A0A1Q2KXJ7</accession>
<dbReference type="CDD" id="cd06262">
    <property type="entry name" value="metallo-hydrolase-like_MBL-fold"/>
    <property type="match status" value="1"/>
</dbReference>
<dbReference type="InterPro" id="IPR036866">
    <property type="entry name" value="RibonucZ/Hydroxyglut_hydro"/>
</dbReference>
<sequence length="279" mass="31917">MCLRRYTVNGTTVFQSALFQTTSTVIEWDDAVLIVDPNTLPAEIEEIQQHVNKIRGNKACYLLFTHGDFDHIIGYRAFPDTIVIASEELLRHPQKERKLQLIRDFDQTYYITRSYPIEFPQPDIVISEDSQQIQVGSVTLTFYKAPGHSADSLFTVIDSAGVFLAGDYLSDFELPFIYHSANAYEDTLKKAQTILDNHAICLLIPGHGRHTEDRQEMQRRIEQSLQHLDRLKKAAVSGDEQALARLAQEHGFPSSFTEESHAENIRIIREESTYTEEKL</sequence>
<gene>
    <name evidence="2" type="ORF">B0X71_04190</name>
</gene>
<dbReference type="InterPro" id="IPR001279">
    <property type="entry name" value="Metallo-B-lactamas"/>
</dbReference>
<reference evidence="2 3" key="1">
    <citation type="submission" date="2017-02" db="EMBL/GenBank/DDBJ databases">
        <title>The complete genomic sequence of a novel cold adapted crude oil-degrading bacterium Planococcus qaidamina Y42.</title>
        <authorList>
            <person name="Yang R."/>
        </authorList>
    </citation>
    <scope>NUCLEOTIDE SEQUENCE [LARGE SCALE GENOMIC DNA]</scope>
    <source>
        <strain evidence="2 3">Y42</strain>
    </source>
</reference>
<dbReference type="Gene3D" id="3.60.15.10">
    <property type="entry name" value="Ribonuclease Z/Hydroxyacylglutathione hydrolase-like"/>
    <property type="match status" value="1"/>
</dbReference>
<feature type="domain" description="Metallo-beta-lactamase" evidence="1">
    <location>
        <begin position="20"/>
        <end position="207"/>
    </location>
</feature>
<organism evidence="2 3">
    <name type="scientific">Planococcus lenghuensis</name>
    <dbReference type="NCBI Taxonomy" id="2213202"/>
    <lineage>
        <taxon>Bacteria</taxon>
        <taxon>Bacillati</taxon>
        <taxon>Bacillota</taxon>
        <taxon>Bacilli</taxon>
        <taxon>Bacillales</taxon>
        <taxon>Caryophanaceae</taxon>
        <taxon>Planococcus</taxon>
    </lineage>
</organism>
<dbReference type="EMBL" id="CP019640">
    <property type="protein sequence ID" value="AQQ52392.1"/>
    <property type="molecule type" value="Genomic_DNA"/>
</dbReference>
<dbReference type="Proteomes" id="UP000188184">
    <property type="component" value="Chromosome"/>
</dbReference>
<name>A0A1Q2KXJ7_9BACL</name>
<protein>
    <submittedName>
        <fullName evidence="2">Hydrolase glyoxylase</fullName>
    </submittedName>
</protein>
<dbReference type="SMART" id="SM00849">
    <property type="entry name" value="Lactamase_B"/>
    <property type="match status" value="1"/>
</dbReference>
<dbReference type="PANTHER" id="PTHR23131:SF0">
    <property type="entry name" value="ENDORIBONUCLEASE LACTB2"/>
    <property type="match status" value="1"/>
</dbReference>
<evidence type="ECO:0000259" key="1">
    <source>
        <dbReference type="SMART" id="SM00849"/>
    </source>
</evidence>
<keyword evidence="2" id="KW-0378">Hydrolase</keyword>